<gene>
    <name evidence="11" type="primary">apt</name>
    <name evidence="13" type="ORF">SAMN04489747_2875</name>
</gene>
<comment type="catalytic activity">
    <reaction evidence="1 11">
        <text>AMP + diphosphate = 5-phospho-alpha-D-ribose 1-diphosphate + adenine</text>
        <dbReference type="Rhea" id="RHEA:16609"/>
        <dbReference type="ChEBI" id="CHEBI:16708"/>
        <dbReference type="ChEBI" id="CHEBI:33019"/>
        <dbReference type="ChEBI" id="CHEBI:58017"/>
        <dbReference type="ChEBI" id="CHEBI:456215"/>
        <dbReference type="EC" id="2.4.2.7"/>
    </reaction>
</comment>
<dbReference type="PANTHER" id="PTHR32315">
    <property type="entry name" value="ADENINE PHOSPHORIBOSYLTRANSFERASE"/>
    <property type="match status" value="1"/>
</dbReference>
<dbReference type="GO" id="GO:0006166">
    <property type="term" value="P:purine ribonucleoside salvage"/>
    <property type="evidence" value="ECO:0007669"/>
    <property type="project" value="UniProtKB-UniRule"/>
</dbReference>
<dbReference type="AlphaFoldDB" id="A0A1G7BAP1"/>
<dbReference type="InterPro" id="IPR050054">
    <property type="entry name" value="UPRTase/APRTase"/>
</dbReference>
<evidence type="ECO:0000256" key="7">
    <source>
        <dbReference type="ARBA" id="ARBA00022490"/>
    </source>
</evidence>
<dbReference type="FunFam" id="3.40.50.2020:FF:000021">
    <property type="entry name" value="Adenine phosphoribosyltransferase"/>
    <property type="match status" value="1"/>
</dbReference>
<keyword evidence="8 11" id="KW-0328">Glycosyltransferase</keyword>
<evidence type="ECO:0000259" key="12">
    <source>
        <dbReference type="Pfam" id="PF00156"/>
    </source>
</evidence>
<dbReference type="GO" id="GO:0002055">
    <property type="term" value="F:adenine binding"/>
    <property type="evidence" value="ECO:0007669"/>
    <property type="project" value="TreeGrafter"/>
</dbReference>
<dbReference type="GO" id="GO:0006168">
    <property type="term" value="P:adenine salvage"/>
    <property type="evidence" value="ECO:0007669"/>
    <property type="project" value="InterPro"/>
</dbReference>
<keyword evidence="14" id="KW-1185">Reference proteome</keyword>
<keyword evidence="7 11" id="KW-0963">Cytoplasm</keyword>
<dbReference type="STRING" id="675864.SAMN04489747_2875"/>
<dbReference type="NCBIfam" id="NF002636">
    <property type="entry name" value="PRK02304.1-5"/>
    <property type="match status" value="1"/>
</dbReference>
<evidence type="ECO:0000256" key="5">
    <source>
        <dbReference type="ARBA" id="ARBA00008391"/>
    </source>
</evidence>
<dbReference type="InterPro" id="IPR005764">
    <property type="entry name" value="Ade_phspho_trans"/>
</dbReference>
<evidence type="ECO:0000313" key="13">
    <source>
        <dbReference type="EMBL" id="SDE23315.1"/>
    </source>
</evidence>
<sequence>MSTGVAELRGSRLALVEQLVVDVADWPRPGITFKDITPLLASPGGFSAAVTEMVAAAPRDVDVVVGTEARGFLFAAPVALALGAGFVPVRKPGKLPRATLDQAYDLEYGQETLSVHADAVAAGARVLLVDDVLATGGTVLAAADLLGRLGAQVVGVSVVLELGSLPGRQRLEDAGLQVSALVRAD</sequence>
<evidence type="ECO:0000256" key="2">
    <source>
        <dbReference type="ARBA" id="ARBA00003968"/>
    </source>
</evidence>
<dbReference type="NCBIfam" id="TIGR01090">
    <property type="entry name" value="apt"/>
    <property type="match status" value="1"/>
</dbReference>
<accession>A0A1G7BAP1</accession>
<evidence type="ECO:0000256" key="4">
    <source>
        <dbReference type="ARBA" id="ARBA00004659"/>
    </source>
</evidence>
<dbReference type="EMBL" id="LT629688">
    <property type="protein sequence ID" value="SDE23315.1"/>
    <property type="molecule type" value="Genomic_DNA"/>
</dbReference>
<reference evidence="13 14" key="1">
    <citation type="submission" date="2016-10" db="EMBL/GenBank/DDBJ databases">
        <authorList>
            <person name="de Groot N.N."/>
        </authorList>
    </citation>
    <scope>NUCLEOTIDE SEQUENCE [LARGE SCALE GENOMIC DNA]</scope>
    <source>
        <strain evidence="13 14">MON 2.2</strain>
    </source>
</reference>
<dbReference type="HAMAP" id="MF_00004">
    <property type="entry name" value="Aden_phosphoribosyltr"/>
    <property type="match status" value="1"/>
</dbReference>
<proteinExistence type="inferred from homology"/>
<organism evidence="13 14">
    <name type="scientific">Auraticoccus monumenti</name>
    <dbReference type="NCBI Taxonomy" id="675864"/>
    <lineage>
        <taxon>Bacteria</taxon>
        <taxon>Bacillati</taxon>
        <taxon>Actinomycetota</taxon>
        <taxon>Actinomycetes</taxon>
        <taxon>Propionibacteriales</taxon>
        <taxon>Propionibacteriaceae</taxon>
        <taxon>Auraticoccus</taxon>
    </lineage>
</organism>
<dbReference type="InterPro" id="IPR029057">
    <property type="entry name" value="PRTase-like"/>
</dbReference>
<dbReference type="PANTHER" id="PTHR32315:SF3">
    <property type="entry name" value="ADENINE PHOSPHORIBOSYLTRANSFERASE"/>
    <property type="match status" value="1"/>
</dbReference>
<feature type="domain" description="Phosphoribosyltransferase" evidence="12">
    <location>
        <begin position="57"/>
        <end position="161"/>
    </location>
</feature>
<evidence type="ECO:0000313" key="14">
    <source>
        <dbReference type="Proteomes" id="UP000198546"/>
    </source>
</evidence>
<dbReference type="Proteomes" id="UP000198546">
    <property type="component" value="Chromosome i"/>
</dbReference>
<comment type="similarity">
    <text evidence="5 11">Belongs to the purine/pyrimidine phosphoribosyltransferase family.</text>
</comment>
<dbReference type="GO" id="GO:0005737">
    <property type="term" value="C:cytoplasm"/>
    <property type="evidence" value="ECO:0007669"/>
    <property type="project" value="UniProtKB-SubCell"/>
</dbReference>
<evidence type="ECO:0000256" key="11">
    <source>
        <dbReference type="HAMAP-Rule" id="MF_00004"/>
    </source>
</evidence>
<evidence type="ECO:0000256" key="6">
    <source>
        <dbReference type="ARBA" id="ARBA00011893"/>
    </source>
</evidence>
<evidence type="ECO:0000256" key="10">
    <source>
        <dbReference type="ARBA" id="ARBA00022726"/>
    </source>
</evidence>
<comment type="function">
    <text evidence="2 11">Catalyzes a salvage reaction resulting in the formation of AMP, that is energically less costly than de novo synthesis.</text>
</comment>
<comment type="pathway">
    <text evidence="4 11">Purine metabolism; AMP biosynthesis via salvage pathway; AMP from adenine: step 1/1.</text>
</comment>
<name>A0A1G7BAP1_9ACTN</name>
<dbReference type="GO" id="GO:0016208">
    <property type="term" value="F:AMP binding"/>
    <property type="evidence" value="ECO:0007669"/>
    <property type="project" value="TreeGrafter"/>
</dbReference>
<dbReference type="Gene3D" id="3.40.50.2020">
    <property type="match status" value="1"/>
</dbReference>
<evidence type="ECO:0000256" key="3">
    <source>
        <dbReference type="ARBA" id="ARBA00004496"/>
    </source>
</evidence>
<keyword evidence="9 11" id="KW-0808">Transferase</keyword>
<comment type="subcellular location">
    <subcellularLocation>
        <location evidence="3 11">Cytoplasm</location>
    </subcellularLocation>
</comment>
<dbReference type="CDD" id="cd06223">
    <property type="entry name" value="PRTases_typeI"/>
    <property type="match status" value="1"/>
</dbReference>
<dbReference type="GO" id="GO:0003999">
    <property type="term" value="F:adenine phosphoribosyltransferase activity"/>
    <property type="evidence" value="ECO:0007669"/>
    <property type="project" value="UniProtKB-UniRule"/>
</dbReference>
<dbReference type="Pfam" id="PF00156">
    <property type="entry name" value="Pribosyltran"/>
    <property type="match status" value="1"/>
</dbReference>
<evidence type="ECO:0000256" key="1">
    <source>
        <dbReference type="ARBA" id="ARBA00000868"/>
    </source>
</evidence>
<evidence type="ECO:0000256" key="9">
    <source>
        <dbReference type="ARBA" id="ARBA00022679"/>
    </source>
</evidence>
<protein>
    <recommendedName>
        <fullName evidence="6 11">Adenine phosphoribosyltransferase</fullName>
        <shortName evidence="11">APRT</shortName>
        <ecNumber evidence="6 11">2.4.2.7</ecNumber>
    </recommendedName>
</protein>
<dbReference type="UniPathway" id="UPA00588">
    <property type="reaction ID" value="UER00646"/>
</dbReference>
<evidence type="ECO:0000256" key="8">
    <source>
        <dbReference type="ARBA" id="ARBA00022676"/>
    </source>
</evidence>
<dbReference type="NCBIfam" id="NF002634">
    <property type="entry name" value="PRK02304.1-3"/>
    <property type="match status" value="1"/>
</dbReference>
<dbReference type="GO" id="GO:0044209">
    <property type="term" value="P:AMP salvage"/>
    <property type="evidence" value="ECO:0007669"/>
    <property type="project" value="UniProtKB-UniRule"/>
</dbReference>
<dbReference type="InterPro" id="IPR000836">
    <property type="entry name" value="PRTase_dom"/>
</dbReference>
<comment type="subunit">
    <text evidence="11">Homodimer.</text>
</comment>
<dbReference type="SUPFAM" id="SSF53271">
    <property type="entry name" value="PRTase-like"/>
    <property type="match status" value="1"/>
</dbReference>
<keyword evidence="10 11" id="KW-0660">Purine salvage</keyword>
<dbReference type="EC" id="2.4.2.7" evidence="6 11"/>